<proteinExistence type="predicted"/>
<feature type="domain" description="Peptidase M24" evidence="1">
    <location>
        <begin position="142"/>
        <end position="345"/>
    </location>
</feature>
<evidence type="ECO:0000313" key="3">
    <source>
        <dbReference type="EMBL" id="QBG34323.1"/>
    </source>
</evidence>
<dbReference type="KEGG" id="lsd:EMK97_00480"/>
<dbReference type="AlphaFoldDB" id="A0A4P6P0E3"/>
<name>A0A4P6P0E3_9GAMM</name>
<protein>
    <submittedName>
        <fullName evidence="3">Aminopeptidase P family protein</fullName>
    </submittedName>
</protein>
<accession>A0A4P6P0E3</accession>
<gene>
    <name evidence="3" type="ORF">EMK97_00480</name>
</gene>
<dbReference type="RefSeq" id="WP_130598421.1">
    <property type="nucleotide sequence ID" value="NZ_CP034759.1"/>
</dbReference>
<dbReference type="Pfam" id="PF01321">
    <property type="entry name" value="Creatinase_N"/>
    <property type="match status" value="1"/>
</dbReference>
<dbReference type="InterPro" id="IPR000587">
    <property type="entry name" value="Creatinase_N"/>
</dbReference>
<dbReference type="InterPro" id="IPR036005">
    <property type="entry name" value="Creatinase/aminopeptidase-like"/>
</dbReference>
<dbReference type="InterPro" id="IPR000994">
    <property type="entry name" value="Pept_M24"/>
</dbReference>
<dbReference type="OrthoDB" id="9806388at2"/>
<keyword evidence="3" id="KW-0645">Protease</keyword>
<evidence type="ECO:0000313" key="4">
    <source>
        <dbReference type="Proteomes" id="UP000290244"/>
    </source>
</evidence>
<evidence type="ECO:0000259" key="1">
    <source>
        <dbReference type="Pfam" id="PF00557"/>
    </source>
</evidence>
<dbReference type="SUPFAM" id="SSF55920">
    <property type="entry name" value="Creatinase/aminopeptidase"/>
    <property type="match status" value="1"/>
</dbReference>
<keyword evidence="3" id="KW-0031">Aminopeptidase</keyword>
<dbReference type="PANTHER" id="PTHR46112">
    <property type="entry name" value="AMINOPEPTIDASE"/>
    <property type="match status" value="1"/>
</dbReference>
<dbReference type="PANTHER" id="PTHR46112:SF3">
    <property type="entry name" value="AMINOPEPTIDASE YPDF"/>
    <property type="match status" value="1"/>
</dbReference>
<sequence length="361" mass="40434">MKLNRLRQQVFTQSQSAMIIFSDINITYLSGFTGHAATLVFTEHNNYLLTDYRYVEQAEKQATEFTVICRDRANQSLASLIAELLLKDNCQQVNFESDHISVEQWQQIQAEIQQQANISEFIGKTGIVETFRMVKSQDEIDSIRQAAKIADQALANILPLVKEGISERELSNELEYQMAKLGSEELSFATILLFGARAAMPHGIPSASVKLKRGDFILVDFGAVVNGYRSDMTRTFIFAEADEKQKSIYQTVKDSQQAALDAIKEGIEGKALQKIADDILIASEYGKYRGEGLGHGVGLQLHEWPFIGPHCDYKMELGCVFTVEPGIYIPDWGGVRIEDDVVLTENGLEILNESPKELIIL</sequence>
<keyword evidence="3" id="KW-0378">Hydrolase</keyword>
<dbReference type="InterPro" id="IPR029149">
    <property type="entry name" value="Creatin/AminoP/Spt16_N"/>
</dbReference>
<dbReference type="Pfam" id="PF00557">
    <property type="entry name" value="Peptidase_M24"/>
    <property type="match status" value="1"/>
</dbReference>
<reference evidence="3 4" key="1">
    <citation type="submission" date="2018-12" db="EMBL/GenBank/DDBJ databases">
        <title>Complete genome of Litorilituus sediminis.</title>
        <authorList>
            <person name="Liu A."/>
            <person name="Rong J."/>
        </authorList>
    </citation>
    <scope>NUCLEOTIDE SEQUENCE [LARGE SCALE GENOMIC DNA]</scope>
    <source>
        <strain evidence="3 4">JCM 17549</strain>
    </source>
</reference>
<dbReference type="Gene3D" id="3.90.230.10">
    <property type="entry name" value="Creatinase/methionine aminopeptidase superfamily"/>
    <property type="match status" value="1"/>
</dbReference>
<organism evidence="3 4">
    <name type="scientific">Litorilituus sediminis</name>
    <dbReference type="NCBI Taxonomy" id="718192"/>
    <lineage>
        <taxon>Bacteria</taxon>
        <taxon>Pseudomonadati</taxon>
        <taxon>Pseudomonadota</taxon>
        <taxon>Gammaproteobacteria</taxon>
        <taxon>Alteromonadales</taxon>
        <taxon>Colwelliaceae</taxon>
        <taxon>Litorilituus</taxon>
    </lineage>
</organism>
<dbReference type="InterPro" id="IPR050659">
    <property type="entry name" value="Peptidase_M24B"/>
</dbReference>
<evidence type="ECO:0000259" key="2">
    <source>
        <dbReference type="Pfam" id="PF01321"/>
    </source>
</evidence>
<dbReference type="Proteomes" id="UP000290244">
    <property type="component" value="Chromosome"/>
</dbReference>
<keyword evidence="4" id="KW-1185">Reference proteome</keyword>
<dbReference type="GO" id="GO:0004177">
    <property type="term" value="F:aminopeptidase activity"/>
    <property type="evidence" value="ECO:0007669"/>
    <property type="project" value="UniProtKB-KW"/>
</dbReference>
<dbReference type="EMBL" id="CP034759">
    <property type="protein sequence ID" value="QBG34323.1"/>
    <property type="molecule type" value="Genomic_DNA"/>
</dbReference>
<feature type="domain" description="Creatinase N-terminal" evidence="2">
    <location>
        <begin position="3"/>
        <end position="134"/>
    </location>
</feature>
<dbReference type="CDD" id="cd01092">
    <property type="entry name" value="APP-like"/>
    <property type="match status" value="1"/>
</dbReference>
<dbReference type="Gene3D" id="3.40.350.10">
    <property type="entry name" value="Creatinase/prolidase N-terminal domain"/>
    <property type="match status" value="1"/>
</dbReference>
<dbReference type="SUPFAM" id="SSF53092">
    <property type="entry name" value="Creatinase/prolidase N-terminal domain"/>
    <property type="match status" value="1"/>
</dbReference>